<feature type="domain" description="ATP-grasp" evidence="3">
    <location>
        <begin position="82"/>
        <end position="334"/>
    </location>
</feature>
<dbReference type="PROSITE" id="PS50975">
    <property type="entry name" value="ATP_GRASP"/>
    <property type="match status" value="1"/>
</dbReference>
<evidence type="ECO:0000313" key="5">
    <source>
        <dbReference type="Proteomes" id="UP000256763"/>
    </source>
</evidence>
<dbReference type="Gene3D" id="3.30.470.20">
    <property type="entry name" value="ATP-grasp fold, B domain"/>
    <property type="match status" value="2"/>
</dbReference>
<proteinExistence type="predicted"/>
<dbReference type="GO" id="GO:0018169">
    <property type="term" value="F:ribosomal S6-glutamic acid ligase activity"/>
    <property type="evidence" value="ECO:0007669"/>
    <property type="project" value="TreeGrafter"/>
</dbReference>
<keyword evidence="5" id="KW-1185">Reference proteome</keyword>
<dbReference type="EMBL" id="NFZW01000015">
    <property type="protein sequence ID" value="RFA34655.1"/>
    <property type="molecule type" value="Genomic_DNA"/>
</dbReference>
<protein>
    <recommendedName>
        <fullName evidence="3">ATP-grasp domain-containing protein</fullName>
    </recommendedName>
</protein>
<accession>A0A3E0WRP9</accession>
<dbReference type="Proteomes" id="UP000256763">
    <property type="component" value="Unassembled WGS sequence"/>
</dbReference>
<organism evidence="4 5">
    <name type="scientific">Alkalilimnicola ehrlichii</name>
    <dbReference type="NCBI Taxonomy" id="351052"/>
    <lineage>
        <taxon>Bacteria</taxon>
        <taxon>Pseudomonadati</taxon>
        <taxon>Pseudomonadota</taxon>
        <taxon>Gammaproteobacteria</taxon>
        <taxon>Chromatiales</taxon>
        <taxon>Ectothiorhodospiraceae</taxon>
        <taxon>Alkalilimnicola</taxon>
    </lineage>
</organism>
<dbReference type="GO" id="GO:0005524">
    <property type="term" value="F:ATP binding"/>
    <property type="evidence" value="ECO:0007669"/>
    <property type="project" value="UniProtKB-UniRule"/>
</dbReference>
<comment type="caution">
    <text evidence="4">The sequence shown here is derived from an EMBL/GenBank/DDBJ whole genome shotgun (WGS) entry which is preliminary data.</text>
</comment>
<dbReference type="GO" id="GO:0005737">
    <property type="term" value="C:cytoplasm"/>
    <property type="evidence" value="ECO:0007669"/>
    <property type="project" value="TreeGrafter"/>
</dbReference>
<keyword evidence="2" id="KW-0547">Nucleotide-binding</keyword>
<evidence type="ECO:0000313" key="4">
    <source>
        <dbReference type="EMBL" id="RFA34655.1"/>
    </source>
</evidence>
<evidence type="ECO:0000259" key="3">
    <source>
        <dbReference type="PROSITE" id="PS50975"/>
    </source>
</evidence>
<dbReference type="GO" id="GO:0046872">
    <property type="term" value="F:metal ion binding"/>
    <property type="evidence" value="ECO:0007669"/>
    <property type="project" value="InterPro"/>
</dbReference>
<dbReference type="AlphaFoldDB" id="A0A3E0WRP9"/>
<dbReference type="SUPFAM" id="SSF56059">
    <property type="entry name" value="Glutathione synthetase ATP-binding domain-like"/>
    <property type="match status" value="1"/>
</dbReference>
<evidence type="ECO:0000256" key="1">
    <source>
        <dbReference type="ARBA" id="ARBA00023211"/>
    </source>
</evidence>
<dbReference type="RefSeq" id="WP_116302848.1">
    <property type="nucleotide sequence ID" value="NZ_NFZV01000014.1"/>
</dbReference>
<gene>
    <name evidence="4" type="ORF">CAL65_14940</name>
</gene>
<sequence>MQPQYNKYDDEASQALFAKMTNYPLGPLLLAEAAESDGARISWMTKFIFTASLAGTSVTFWDCRSADSSIAAMIASDKAVAKKFMLKAGVPVPTGRFARTPEKAVEHWKKLGEGRVVIKPKKGQKGRGVSIGISDEAGIVAVFSRSRSLSGLLVEEMVEGEEYRILVVGGRVISALGREAANVIGDGISTISELVRRKNVIRSQNPHLSTRLITEDDSLLSYLSNQGLSVDHVPAAGQKIRLKGEANFSAGGDSIDCTDDISEYTRNVAVQAVASIPGLEWAGVDVIVSPATEPDGVPRVVVLEVNTNPAIGSHHYPLIGKPRNAATAIWRHALKKQEVWDRFRDWRYSPV</sequence>
<dbReference type="Pfam" id="PF08443">
    <property type="entry name" value="RimK"/>
    <property type="match status" value="1"/>
</dbReference>
<keyword evidence="2" id="KW-0067">ATP-binding</keyword>
<dbReference type="InterPro" id="IPR011761">
    <property type="entry name" value="ATP-grasp"/>
</dbReference>
<dbReference type="InterPro" id="IPR013651">
    <property type="entry name" value="ATP-grasp_RimK-type"/>
</dbReference>
<evidence type="ECO:0000256" key="2">
    <source>
        <dbReference type="PROSITE-ProRule" id="PRU00409"/>
    </source>
</evidence>
<keyword evidence="1" id="KW-0464">Manganese</keyword>
<reference evidence="5" key="1">
    <citation type="submission" date="2017-05" db="EMBL/GenBank/DDBJ databases">
        <authorList>
            <person name="Sharma S."/>
            <person name="Sidhu C."/>
            <person name="Pinnaka A.K."/>
        </authorList>
    </citation>
    <scope>NUCLEOTIDE SEQUENCE [LARGE SCALE GENOMIC DNA]</scope>
    <source>
        <strain evidence="5">AK93</strain>
    </source>
</reference>
<dbReference type="PANTHER" id="PTHR21621:SF0">
    <property type="entry name" value="BETA-CITRYLGLUTAMATE SYNTHASE B-RELATED"/>
    <property type="match status" value="1"/>
</dbReference>
<name>A0A3E0WRP9_9GAMM</name>
<dbReference type="GO" id="GO:0009432">
    <property type="term" value="P:SOS response"/>
    <property type="evidence" value="ECO:0007669"/>
    <property type="project" value="TreeGrafter"/>
</dbReference>
<dbReference type="OrthoDB" id="9803907at2"/>
<dbReference type="PANTHER" id="PTHR21621">
    <property type="entry name" value="RIBOSOMAL PROTEIN S6 MODIFICATION PROTEIN"/>
    <property type="match status" value="1"/>
</dbReference>